<evidence type="ECO:0000313" key="2">
    <source>
        <dbReference type="Proteomes" id="UP000886998"/>
    </source>
</evidence>
<sequence>MVNSDMEFFVATNNSSRPETAVDSNCHRLIALRRILKSFHSSTNDWNQQSAHCADLDAPMRMRRLIEYQKLQALAVSELSFHPYCDTQAVLSITFPQ</sequence>
<keyword evidence="2" id="KW-1185">Reference proteome</keyword>
<evidence type="ECO:0000313" key="1">
    <source>
        <dbReference type="EMBL" id="GFY64858.1"/>
    </source>
</evidence>
<protein>
    <submittedName>
        <fullName evidence="1">Uncharacterized protein</fullName>
    </submittedName>
</protein>
<name>A0A8X6Y652_9ARAC</name>
<comment type="caution">
    <text evidence="1">The sequence shown here is derived from an EMBL/GenBank/DDBJ whole genome shotgun (WGS) entry which is preliminary data.</text>
</comment>
<reference evidence="1" key="1">
    <citation type="submission" date="2020-08" db="EMBL/GenBank/DDBJ databases">
        <title>Multicomponent nature underlies the extraordinary mechanical properties of spider dragline silk.</title>
        <authorList>
            <person name="Kono N."/>
            <person name="Nakamura H."/>
            <person name="Mori M."/>
            <person name="Yoshida Y."/>
            <person name="Ohtoshi R."/>
            <person name="Malay A.D."/>
            <person name="Moran D.A.P."/>
            <person name="Tomita M."/>
            <person name="Numata K."/>
            <person name="Arakawa K."/>
        </authorList>
    </citation>
    <scope>NUCLEOTIDE SEQUENCE</scope>
</reference>
<organism evidence="1 2">
    <name type="scientific">Trichonephila inaurata madagascariensis</name>
    <dbReference type="NCBI Taxonomy" id="2747483"/>
    <lineage>
        <taxon>Eukaryota</taxon>
        <taxon>Metazoa</taxon>
        <taxon>Ecdysozoa</taxon>
        <taxon>Arthropoda</taxon>
        <taxon>Chelicerata</taxon>
        <taxon>Arachnida</taxon>
        <taxon>Araneae</taxon>
        <taxon>Araneomorphae</taxon>
        <taxon>Entelegynae</taxon>
        <taxon>Araneoidea</taxon>
        <taxon>Nephilidae</taxon>
        <taxon>Trichonephila</taxon>
        <taxon>Trichonephila inaurata</taxon>
    </lineage>
</organism>
<dbReference type="EMBL" id="BMAV01015432">
    <property type="protein sequence ID" value="GFY64858.1"/>
    <property type="molecule type" value="Genomic_DNA"/>
</dbReference>
<proteinExistence type="predicted"/>
<gene>
    <name evidence="1" type="ORF">TNIN_419101</name>
</gene>
<accession>A0A8X6Y652</accession>
<dbReference type="Proteomes" id="UP000886998">
    <property type="component" value="Unassembled WGS sequence"/>
</dbReference>
<dbReference type="AlphaFoldDB" id="A0A8X6Y652"/>